<dbReference type="EMBL" id="MPDP01000304">
    <property type="protein sequence ID" value="KAK1450821.1"/>
    <property type="molecule type" value="Genomic_DNA"/>
</dbReference>
<protein>
    <submittedName>
        <fullName evidence="1">Uncharacterized protein</fullName>
    </submittedName>
</protein>
<proteinExistence type="predicted"/>
<sequence>MVSGTRHYGSALAKPAAALCFSQDPSQKVPSRALPSRLVFPPQHHPSCDLSGPSSAAIMGRLPTSRFLGARKHTKRPRLRSPARWWWWCVCPLFHSDLCRYRRVAASYQITACC</sequence>
<comment type="caution">
    <text evidence="1">The sequence shown here is derived from an EMBL/GenBank/DDBJ whole genome shotgun (WGS) entry which is preliminary data.</text>
</comment>
<organism evidence="1 2">
    <name type="scientific">Colletotrichum cuscutae</name>
    <dbReference type="NCBI Taxonomy" id="1209917"/>
    <lineage>
        <taxon>Eukaryota</taxon>
        <taxon>Fungi</taxon>
        <taxon>Dikarya</taxon>
        <taxon>Ascomycota</taxon>
        <taxon>Pezizomycotina</taxon>
        <taxon>Sordariomycetes</taxon>
        <taxon>Hypocreomycetidae</taxon>
        <taxon>Glomerellales</taxon>
        <taxon>Glomerellaceae</taxon>
        <taxon>Colletotrichum</taxon>
        <taxon>Colletotrichum acutatum species complex</taxon>
    </lineage>
</organism>
<dbReference type="AlphaFoldDB" id="A0AAI9XHZ5"/>
<keyword evidence="2" id="KW-1185">Reference proteome</keyword>
<accession>A0AAI9XHZ5</accession>
<reference evidence="1" key="1">
    <citation type="submission" date="2016-11" db="EMBL/GenBank/DDBJ databases">
        <title>The genome sequence of Colletotrichum cuscutae.</title>
        <authorList>
            <person name="Baroncelli R."/>
        </authorList>
    </citation>
    <scope>NUCLEOTIDE SEQUENCE</scope>
    <source>
        <strain evidence="1">IMI 304802</strain>
    </source>
</reference>
<gene>
    <name evidence="1" type="ORF">CCUS01_02280</name>
</gene>
<dbReference type="Proteomes" id="UP001239213">
    <property type="component" value="Unassembled WGS sequence"/>
</dbReference>
<evidence type="ECO:0000313" key="2">
    <source>
        <dbReference type="Proteomes" id="UP001239213"/>
    </source>
</evidence>
<name>A0AAI9XHZ5_9PEZI</name>
<evidence type="ECO:0000313" key="1">
    <source>
        <dbReference type="EMBL" id="KAK1450821.1"/>
    </source>
</evidence>